<dbReference type="EMBL" id="RJNJ01000008">
    <property type="protein sequence ID" value="RSI66817.1"/>
    <property type="molecule type" value="Genomic_DNA"/>
</dbReference>
<comment type="caution">
    <text evidence="1">The sequence shown here is derived from an EMBL/GenBank/DDBJ whole genome shotgun (WGS) entry which is preliminary data.</text>
</comment>
<evidence type="ECO:0008006" key="3">
    <source>
        <dbReference type="Google" id="ProtNLM"/>
    </source>
</evidence>
<reference evidence="1 2" key="1">
    <citation type="submission" date="2018-11" db="EMBL/GenBank/DDBJ databases">
        <title>Species Designations Belie Phenotypic and Genotypic Heterogeneity in Oral Streptococci.</title>
        <authorList>
            <person name="Velsko I."/>
        </authorList>
    </citation>
    <scope>NUCLEOTIDE SEQUENCE [LARGE SCALE GENOMIC DNA]</scope>
    <source>
        <strain evidence="1 2">BCC63</strain>
    </source>
</reference>
<protein>
    <recommendedName>
        <fullName evidence="3">Cytosolic protein</fullName>
    </recommendedName>
</protein>
<proteinExistence type="predicted"/>
<gene>
    <name evidence="1" type="ORF">D8863_07280</name>
</gene>
<sequence>MRKGTYGEMSTDEIYRRLGYERISLDMTTEIDGATHHGIDGVYHNPNGHLPYIIAEAKYGSARLSYLKNPEIKQMSREWIGDRLKDAVGGRKYQEIKHAVKTDNVGYQLVKVRKNGDIMINNLDAKANIIKP</sequence>
<name>A0A428BQZ7_STROR</name>
<accession>A0A428BQZ7</accession>
<organism evidence="1 2">
    <name type="scientific">Streptococcus oralis</name>
    <dbReference type="NCBI Taxonomy" id="1303"/>
    <lineage>
        <taxon>Bacteria</taxon>
        <taxon>Bacillati</taxon>
        <taxon>Bacillota</taxon>
        <taxon>Bacilli</taxon>
        <taxon>Lactobacillales</taxon>
        <taxon>Streptococcaceae</taxon>
        <taxon>Streptococcus</taxon>
    </lineage>
</organism>
<dbReference type="RefSeq" id="WP_142999475.1">
    <property type="nucleotide sequence ID" value="NZ_RJNJ01000008.1"/>
</dbReference>
<dbReference type="AlphaFoldDB" id="A0A428BQZ7"/>
<evidence type="ECO:0000313" key="2">
    <source>
        <dbReference type="Proteomes" id="UP000267593"/>
    </source>
</evidence>
<evidence type="ECO:0000313" key="1">
    <source>
        <dbReference type="EMBL" id="RSI66817.1"/>
    </source>
</evidence>
<dbReference type="Proteomes" id="UP000267593">
    <property type="component" value="Unassembled WGS sequence"/>
</dbReference>